<dbReference type="SUPFAM" id="SSF47413">
    <property type="entry name" value="lambda repressor-like DNA-binding domains"/>
    <property type="match status" value="1"/>
</dbReference>
<reference evidence="5 6" key="1">
    <citation type="submission" date="2014-12" db="EMBL/GenBank/DDBJ databases">
        <title>Draft genome sequence of Paenibacillus kamchatkensis strain B-2647.</title>
        <authorList>
            <person name="Karlyshev A.V."/>
            <person name="Kudryashova E.B."/>
        </authorList>
    </citation>
    <scope>NUCLEOTIDE SEQUENCE [LARGE SCALE GENOMIC DNA]</scope>
    <source>
        <strain evidence="5 6">VKM B-2647</strain>
    </source>
</reference>
<dbReference type="Gene3D" id="3.40.50.2300">
    <property type="match status" value="2"/>
</dbReference>
<evidence type="ECO:0000256" key="1">
    <source>
        <dbReference type="ARBA" id="ARBA00023015"/>
    </source>
</evidence>
<dbReference type="CDD" id="cd06267">
    <property type="entry name" value="PBP1_LacI_sugar_binding-like"/>
    <property type="match status" value="1"/>
</dbReference>
<dbReference type="InterPro" id="IPR001761">
    <property type="entry name" value="Peripla_BP/Lac1_sug-bd_dom"/>
</dbReference>
<dbReference type="PROSITE" id="PS50932">
    <property type="entry name" value="HTH_LACI_2"/>
    <property type="match status" value="1"/>
</dbReference>
<keyword evidence="3" id="KW-0804">Transcription</keyword>
<feature type="domain" description="HTH lacI-type" evidence="4">
    <location>
        <begin position="3"/>
        <end position="57"/>
    </location>
</feature>
<keyword evidence="2" id="KW-0238">DNA-binding</keyword>
<evidence type="ECO:0000313" key="6">
    <source>
        <dbReference type="Proteomes" id="UP000031967"/>
    </source>
</evidence>
<dbReference type="Pfam" id="PF00356">
    <property type="entry name" value="LacI"/>
    <property type="match status" value="1"/>
</dbReference>
<dbReference type="InterPro" id="IPR000843">
    <property type="entry name" value="HTH_LacI"/>
</dbReference>
<dbReference type="Pfam" id="PF00532">
    <property type="entry name" value="Peripla_BP_1"/>
    <property type="match status" value="1"/>
</dbReference>
<organism evidence="5 6">
    <name type="scientific">Gordoniibacillus kamchatkensis</name>
    <dbReference type="NCBI Taxonomy" id="1590651"/>
    <lineage>
        <taxon>Bacteria</taxon>
        <taxon>Bacillati</taxon>
        <taxon>Bacillota</taxon>
        <taxon>Bacilli</taxon>
        <taxon>Bacillales</taxon>
        <taxon>Paenibacillaceae</taxon>
        <taxon>Gordoniibacillus</taxon>
    </lineage>
</organism>
<protein>
    <recommendedName>
        <fullName evidence="4">HTH lacI-type domain-containing protein</fullName>
    </recommendedName>
</protein>
<dbReference type="PANTHER" id="PTHR30146">
    <property type="entry name" value="LACI-RELATED TRANSCRIPTIONAL REPRESSOR"/>
    <property type="match status" value="1"/>
</dbReference>
<dbReference type="PANTHER" id="PTHR30146:SF109">
    <property type="entry name" value="HTH-TYPE TRANSCRIPTIONAL REGULATOR GALS"/>
    <property type="match status" value="1"/>
</dbReference>
<dbReference type="Gene3D" id="1.10.260.40">
    <property type="entry name" value="lambda repressor-like DNA-binding domains"/>
    <property type="match status" value="1"/>
</dbReference>
<evidence type="ECO:0000259" key="4">
    <source>
        <dbReference type="PROSITE" id="PS50932"/>
    </source>
</evidence>
<dbReference type="CDD" id="cd01392">
    <property type="entry name" value="HTH_LacI"/>
    <property type="match status" value="1"/>
</dbReference>
<name>A0ABR5ALZ3_9BACL</name>
<accession>A0ABR5ALZ3</accession>
<evidence type="ECO:0000313" key="5">
    <source>
        <dbReference type="EMBL" id="KIL41367.1"/>
    </source>
</evidence>
<proteinExistence type="predicted"/>
<comment type="caution">
    <text evidence="5">The sequence shown here is derived from an EMBL/GenBank/DDBJ whole genome shotgun (WGS) entry which is preliminary data.</text>
</comment>
<keyword evidence="6" id="KW-1185">Reference proteome</keyword>
<evidence type="ECO:0000256" key="3">
    <source>
        <dbReference type="ARBA" id="ARBA00023163"/>
    </source>
</evidence>
<dbReference type="SUPFAM" id="SSF53822">
    <property type="entry name" value="Periplasmic binding protein-like I"/>
    <property type="match status" value="1"/>
</dbReference>
<sequence>MNITIADLAKVTGLAKSTVSGVLNNKEGFSAKTRQKVLQAAEKYGYVPNEIARGLSSNSTGSIGLIIKDITNPFYNHMTKGVQEVAEEHGYTVFLCSSGESHQAEIKHIQAMVRKRVDGLVIAPLLEEVSFDHIFALNQKPVPFVLLGKIQGLECDTVEFDDYGGGRQAAELLLESGHTRIGFVRGLSTSRASKLRFEAFADTMRQRGVPIDEKFIFDGAKGLRTASPQVPGWRKQKRRTALPP</sequence>
<dbReference type="InterPro" id="IPR010982">
    <property type="entry name" value="Lambda_DNA-bd_dom_sf"/>
</dbReference>
<keyword evidence="1" id="KW-0805">Transcription regulation</keyword>
<evidence type="ECO:0000256" key="2">
    <source>
        <dbReference type="ARBA" id="ARBA00023125"/>
    </source>
</evidence>
<dbReference type="EMBL" id="JXAK01000010">
    <property type="protein sequence ID" value="KIL41367.1"/>
    <property type="molecule type" value="Genomic_DNA"/>
</dbReference>
<dbReference type="Proteomes" id="UP000031967">
    <property type="component" value="Unassembled WGS sequence"/>
</dbReference>
<dbReference type="InterPro" id="IPR028082">
    <property type="entry name" value="Peripla_BP_I"/>
</dbReference>
<gene>
    <name evidence="5" type="ORF">SD70_07975</name>
</gene>
<dbReference type="SMART" id="SM00354">
    <property type="entry name" value="HTH_LACI"/>
    <property type="match status" value="1"/>
</dbReference>